<protein>
    <submittedName>
        <fullName evidence="1">Uncharacterized protein</fullName>
    </submittedName>
</protein>
<dbReference type="EMBL" id="LR134162">
    <property type="protein sequence ID" value="VEB00328.1"/>
    <property type="molecule type" value="Genomic_DNA"/>
</dbReference>
<organism evidence="1 2">
    <name type="scientific">Klebsiella pneumoniae</name>
    <dbReference type="NCBI Taxonomy" id="573"/>
    <lineage>
        <taxon>Bacteria</taxon>
        <taxon>Pseudomonadati</taxon>
        <taxon>Pseudomonadota</taxon>
        <taxon>Gammaproteobacteria</taxon>
        <taxon>Enterobacterales</taxon>
        <taxon>Enterobacteriaceae</taxon>
        <taxon>Klebsiella/Raoultella group</taxon>
        <taxon>Klebsiella</taxon>
        <taxon>Klebsiella pneumoniae complex</taxon>
    </lineage>
</organism>
<reference evidence="1 2" key="1">
    <citation type="submission" date="2018-12" db="EMBL/GenBank/DDBJ databases">
        <authorList>
            <consortium name="Pathogen Informatics"/>
        </authorList>
    </citation>
    <scope>NUCLEOTIDE SEQUENCE [LARGE SCALE GENOMIC DNA]</scope>
    <source>
        <strain evidence="1 2">NCTC13635</strain>
    </source>
</reference>
<evidence type="ECO:0000313" key="1">
    <source>
        <dbReference type="EMBL" id="VEB00328.1"/>
    </source>
</evidence>
<proteinExistence type="predicted"/>
<evidence type="ECO:0000313" key="2">
    <source>
        <dbReference type="Proteomes" id="UP000282433"/>
    </source>
</evidence>
<dbReference type="Proteomes" id="UP000282433">
    <property type="component" value="Chromosome"/>
</dbReference>
<name>A0A3S4HP58_KLEPN</name>
<dbReference type="AlphaFoldDB" id="A0A3S4HP58"/>
<gene>
    <name evidence="1" type="ORF">NCTC13635_01217</name>
</gene>
<sequence length="41" mass="4179">MSTLLIKILRIFIPPLISSGILVVPAPRSAPLPISAIAAAG</sequence>
<accession>A0A3S4HP58</accession>